<evidence type="ECO:0000259" key="8">
    <source>
        <dbReference type="Pfam" id="PF02687"/>
    </source>
</evidence>
<evidence type="ECO:0008006" key="11">
    <source>
        <dbReference type="Google" id="ProtNLM"/>
    </source>
</evidence>
<evidence type="ECO:0000313" key="10">
    <source>
        <dbReference type="EMBL" id="OTO08038.1"/>
    </source>
</evidence>
<feature type="domain" description="MacB-like periplasmic core" evidence="9">
    <location>
        <begin position="19"/>
        <end position="237"/>
    </location>
</feature>
<evidence type="ECO:0000256" key="1">
    <source>
        <dbReference type="ARBA" id="ARBA00004651"/>
    </source>
</evidence>
<feature type="transmembrane region" description="Helical" evidence="7">
    <location>
        <begin position="283"/>
        <end position="307"/>
    </location>
</feature>
<comment type="subcellular location">
    <subcellularLocation>
        <location evidence="1">Cell membrane</location>
        <topology evidence="1">Multi-pass membrane protein</topology>
    </subcellularLocation>
</comment>
<evidence type="ECO:0000256" key="5">
    <source>
        <dbReference type="ARBA" id="ARBA00023136"/>
    </source>
</evidence>
<dbReference type="Pfam" id="PF12704">
    <property type="entry name" value="MacB_PCD"/>
    <property type="match status" value="1"/>
</dbReference>
<evidence type="ECO:0000256" key="4">
    <source>
        <dbReference type="ARBA" id="ARBA00022989"/>
    </source>
</evidence>
<keyword evidence="5 7" id="KW-0472">Membrane</keyword>
<comment type="caution">
    <text evidence="10">The sequence shown here is derived from an EMBL/GenBank/DDBJ whole genome shotgun (WGS) entry which is preliminary data.</text>
</comment>
<dbReference type="OrthoDB" id="9770036at2"/>
<dbReference type="InterPro" id="IPR003838">
    <property type="entry name" value="ABC3_permease_C"/>
</dbReference>
<organism evidence="10">
    <name type="scientific">Candidatus Enterococcus mansonii</name>
    <dbReference type="NCBI Taxonomy" id="1834181"/>
    <lineage>
        <taxon>Bacteria</taxon>
        <taxon>Bacillati</taxon>
        <taxon>Bacillota</taxon>
        <taxon>Bacilli</taxon>
        <taxon>Lactobacillales</taxon>
        <taxon>Enterococcaceae</taxon>
        <taxon>Enterococcus</taxon>
    </lineage>
</organism>
<evidence type="ECO:0000256" key="2">
    <source>
        <dbReference type="ARBA" id="ARBA00022475"/>
    </source>
</evidence>
<feature type="transmembrane region" description="Helical" evidence="7">
    <location>
        <begin position="328"/>
        <end position="355"/>
    </location>
</feature>
<dbReference type="GO" id="GO:0022857">
    <property type="term" value="F:transmembrane transporter activity"/>
    <property type="evidence" value="ECO:0007669"/>
    <property type="project" value="TreeGrafter"/>
</dbReference>
<proteinExistence type="inferred from homology"/>
<keyword evidence="3 7" id="KW-0812">Transmembrane</keyword>
<dbReference type="InterPro" id="IPR050250">
    <property type="entry name" value="Macrolide_Exporter_MacB"/>
</dbReference>
<sequence length="408" mass="45045">MLENIILSLQSIWSHKLRSILTMLGVIIGIAAVIAIFSIIEGNTANMKKQFVGGSNNTIEVEYGRKSQFSGAGFTENTKEKKPTYIPVLSQEQVNNVKNQVGIKNIAPVYKKDAKVYKGQKSESAEILATTKNYFEMETKKIVEGRLFTDLDYTGSQQSIIMNKKAYDSYFPEGSGVGKYVEINGYPFQVVGVYEDIDNKEQMPGFERNSAIVPISQWDKITNELNPEPRVIIQTETTDQLKNKGLETADVLNTLMPESDYEFGIRDSANIEKQIEDFNRSNFLLLTGIASISLIVGGIGVMNIMLVSVTERTREIGVKKALGARRKVILEQFLVESVTLTVFGGILGIFVGIGIGKAVTSIMNYPYMVSPLAIVGSLAFCSIIGIVFGLMPAIKASKLDPIEALRYE</sequence>
<keyword evidence="4 7" id="KW-1133">Transmembrane helix</keyword>
<dbReference type="Pfam" id="PF02687">
    <property type="entry name" value="FtsX"/>
    <property type="match status" value="1"/>
</dbReference>
<gene>
    <name evidence="10" type="ORF">A5880_002308</name>
</gene>
<feature type="domain" description="ABC3 transporter permease C-terminal" evidence="8">
    <location>
        <begin position="289"/>
        <end position="401"/>
    </location>
</feature>
<dbReference type="PANTHER" id="PTHR30572">
    <property type="entry name" value="MEMBRANE COMPONENT OF TRANSPORTER-RELATED"/>
    <property type="match status" value="1"/>
</dbReference>
<evidence type="ECO:0000256" key="6">
    <source>
        <dbReference type="ARBA" id="ARBA00038076"/>
    </source>
</evidence>
<evidence type="ECO:0000256" key="3">
    <source>
        <dbReference type="ARBA" id="ARBA00022692"/>
    </source>
</evidence>
<comment type="similarity">
    <text evidence="6">Belongs to the ABC-4 integral membrane protein family.</text>
</comment>
<evidence type="ECO:0000256" key="7">
    <source>
        <dbReference type="SAM" id="Phobius"/>
    </source>
</evidence>
<reference evidence="10" key="1">
    <citation type="submission" date="2017-05" db="EMBL/GenBank/DDBJ databases">
        <title>The Genome Sequence of Enterococcus sp. 4G2_DIV0659.</title>
        <authorList>
            <consortium name="The Broad Institute Genomics Platform"/>
            <consortium name="The Broad Institute Genomic Center for Infectious Diseases"/>
            <person name="Earl A."/>
            <person name="Manson A."/>
            <person name="Schwartman J."/>
            <person name="Gilmore M."/>
            <person name="Abouelleil A."/>
            <person name="Cao P."/>
            <person name="Chapman S."/>
            <person name="Cusick C."/>
            <person name="Shea T."/>
            <person name="Young S."/>
            <person name="Neafsey D."/>
            <person name="Nusbaum C."/>
            <person name="Birren B."/>
        </authorList>
    </citation>
    <scope>NUCLEOTIDE SEQUENCE [LARGE SCALE GENOMIC DNA]</scope>
    <source>
        <strain evidence="10">4G2_DIV0659</strain>
    </source>
</reference>
<feature type="transmembrane region" description="Helical" evidence="7">
    <location>
        <begin position="367"/>
        <end position="390"/>
    </location>
</feature>
<feature type="transmembrane region" description="Helical" evidence="7">
    <location>
        <begin position="20"/>
        <end position="40"/>
    </location>
</feature>
<dbReference type="InterPro" id="IPR025857">
    <property type="entry name" value="MacB_PCD"/>
</dbReference>
<dbReference type="EMBL" id="NGLE01000003">
    <property type="protein sequence ID" value="OTO08038.1"/>
    <property type="molecule type" value="Genomic_DNA"/>
</dbReference>
<name>A0A242CD41_9ENTE</name>
<keyword evidence="2" id="KW-1003">Cell membrane</keyword>
<dbReference type="AlphaFoldDB" id="A0A242CD41"/>
<accession>A0A242CD41</accession>
<evidence type="ECO:0000259" key="9">
    <source>
        <dbReference type="Pfam" id="PF12704"/>
    </source>
</evidence>
<protein>
    <recommendedName>
        <fullName evidence="11">ABC transporter permease</fullName>
    </recommendedName>
</protein>
<dbReference type="STRING" id="1834181.A5880_002308"/>
<dbReference type="GO" id="GO:0005886">
    <property type="term" value="C:plasma membrane"/>
    <property type="evidence" value="ECO:0007669"/>
    <property type="project" value="UniProtKB-SubCell"/>
</dbReference>
<dbReference type="PANTHER" id="PTHR30572:SF4">
    <property type="entry name" value="ABC TRANSPORTER PERMEASE YTRF"/>
    <property type="match status" value="1"/>
</dbReference>